<dbReference type="Proteomes" id="UP000000268">
    <property type="component" value="Chromosome"/>
</dbReference>
<dbReference type="HOGENOM" id="CLU_538421_0_0_3"/>
<evidence type="ECO:0000313" key="2">
    <source>
        <dbReference type="EMBL" id="ABW30196.1"/>
    </source>
</evidence>
<feature type="transmembrane region" description="Helical" evidence="1">
    <location>
        <begin position="288"/>
        <end position="307"/>
    </location>
</feature>
<accession>B0C9P8</accession>
<feature type="transmembrane region" description="Helical" evidence="1">
    <location>
        <begin position="38"/>
        <end position="55"/>
    </location>
</feature>
<feature type="transmembrane region" description="Helical" evidence="1">
    <location>
        <begin position="61"/>
        <end position="80"/>
    </location>
</feature>
<feature type="transmembrane region" description="Helical" evidence="1">
    <location>
        <begin position="92"/>
        <end position="109"/>
    </location>
</feature>
<evidence type="ECO:0000313" key="3">
    <source>
        <dbReference type="Proteomes" id="UP000000268"/>
    </source>
</evidence>
<feature type="transmembrane region" description="Helical" evidence="1">
    <location>
        <begin position="173"/>
        <end position="190"/>
    </location>
</feature>
<keyword evidence="1" id="KW-0812">Transmembrane</keyword>
<feature type="transmembrane region" description="Helical" evidence="1">
    <location>
        <begin position="236"/>
        <end position="262"/>
    </location>
</feature>
<name>B0C9P8_ACAM1</name>
<dbReference type="EMBL" id="CP000828">
    <property type="protein sequence ID" value="ABW30196.1"/>
    <property type="molecule type" value="Genomic_DNA"/>
</dbReference>
<feature type="transmembrane region" description="Helical" evidence="1">
    <location>
        <begin position="357"/>
        <end position="376"/>
    </location>
</feature>
<evidence type="ECO:0000256" key="1">
    <source>
        <dbReference type="SAM" id="Phobius"/>
    </source>
</evidence>
<feature type="transmembrane region" description="Helical" evidence="1">
    <location>
        <begin position="202"/>
        <end position="224"/>
    </location>
</feature>
<protein>
    <submittedName>
        <fullName evidence="2">Uncharacterized protein</fullName>
    </submittedName>
</protein>
<keyword evidence="3" id="KW-1185">Reference proteome</keyword>
<reference evidence="2 3" key="1">
    <citation type="journal article" date="2008" name="Proc. Natl. Acad. Sci. U.S.A.">
        <title>Niche adaptation and genome expansion in the chlorophyll d-producing cyanobacterium Acaryochloris marina.</title>
        <authorList>
            <person name="Swingley W.D."/>
            <person name="Chen M."/>
            <person name="Cheung P.C."/>
            <person name="Conrad A.L."/>
            <person name="Dejesa L.C."/>
            <person name="Hao J."/>
            <person name="Honchak B.M."/>
            <person name="Karbach L.E."/>
            <person name="Kurdoglu A."/>
            <person name="Lahiri S."/>
            <person name="Mastrian S.D."/>
            <person name="Miyashita H."/>
            <person name="Page L."/>
            <person name="Ramakrishna P."/>
            <person name="Satoh S."/>
            <person name="Sattley W.M."/>
            <person name="Shimada Y."/>
            <person name="Taylor H.L."/>
            <person name="Tomo T."/>
            <person name="Tsuchiya T."/>
            <person name="Wang Z.T."/>
            <person name="Raymond J."/>
            <person name="Mimuro M."/>
            <person name="Blankenship R.E."/>
            <person name="Touchman J.W."/>
        </authorList>
    </citation>
    <scope>NUCLEOTIDE SEQUENCE [LARGE SCALE GENOMIC DNA]</scope>
    <source>
        <strain evidence="3">MBIC 11017</strain>
    </source>
</reference>
<organism evidence="2 3">
    <name type="scientific">Acaryochloris marina (strain MBIC 11017)</name>
    <dbReference type="NCBI Taxonomy" id="329726"/>
    <lineage>
        <taxon>Bacteria</taxon>
        <taxon>Bacillati</taxon>
        <taxon>Cyanobacteriota</taxon>
        <taxon>Cyanophyceae</taxon>
        <taxon>Acaryochloridales</taxon>
        <taxon>Acaryochloridaceae</taxon>
        <taxon>Acaryochloris</taxon>
    </lineage>
</organism>
<dbReference type="AlphaFoldDB" id="B0C9P8"/>
<dbReference type="KEGG" id="amr:AM1_5233"/>
<keyword evidence="1" id="KW-1133">Transmembrane helix</keyword>
<proteinExistence type="predicted"/>
<feature type="transmembrane region" description="Helical" evidence="1">
    <location>
        <begin position="139"/>
        <end position="161"/>
    </location>
</feature>
<sequence length="509" mass="58431">MTAFLLEMQEKWKAPGFALAFLALLTVFVFTRITRIKFFAFLVLSTAYFLIFRFPDVANHVNFLIYLNLALMAGMVYAWFKQASAESYYAMMRPLLRASLLGVYFWAGFHKLNTDFLNPQVSCSSMMLYRILDMIQSNLLGIPVMAIVIALALFGLWQGLIRHRLQSSKLPKILLLALLTCGGILLYYFGFAYQDYVLLPDLILHTNIYFVLAWELLGSLLLFVPRLQAPILLLSWLMHAFIAMIGFVDFSALAGSLLFTFIPDRYLQLWQEQSEISLRGRQIHRAHLYFGLNVMAGLFSALYYLAYLDFDIKVIAGAIFNLASVIFLWPILTQVFTPKDRPAWQGLPVLNASMPKFMAVFLIGLCCFGLMPYLGLRTAGTFSMFSNLRTEGPRSNHLLLATNPLKRWGYQEDVVWILNLPPEVVDMDPKNAELEGSALPVVEFKKMIYDWTQAGQTVPVVFEYQGQTYDSPNIVQDPEWQTPRRNWEMYLLDFRVIELENSGPNLCRW</sequence>
<feature type="transmembrane region" description="Helical" evidence="1">
    <location>
        <begin position="12"/>
        <end position="31"/>
    </location>
</feature>
<keyword evidence="1" id="KW-0472">Membrane</keyword>
<feature type="transmembrane region" description="Helical" evidence="1">
    <location>
        <begin position="314"/>
        <end position="337"/>
    </location>
</feature>
<gene>
    <name evidence="2" type="ordered locus">AM1_5233</name>
</gene>